<keyword evidence="2" id="KW-1185">Reference proteome</keyword>
<dbReference type="PRINTS" id="PR00413">
    <property type="entry name" value="HADHALOGNASE"/>
</dbReference>
<protein>
    <submittedName>
        <fullName evidence="1">Sugar-phosphatase</fullName>
    </submittedName>
</protein>
<gene>
    <name evidence="1" type="ORF">DFJ69_3965</name>
</gene>
<organism evidence="1 2">
    <name type="scientific">Thermomonospora umbrina</name>
    <dbReference type="NCBI Taxonomy" id="111806"/>
    <lineage>
        <taxon>Bacteria</taxon>
        <taxon>Bacillati</taxon>
        <taxon>Actinomycetota</taxon>
        <taxon>Actinomycetes</taxon>
        <taxon>Streptosporangiales</taxon>
        <taxon>Thermomonosporaceae</taxon>
        <taxon>Thermomonospora</taxon>
    </lineage>
</organism>
<dbReference type="SFLD" id="SFLDS00003">
    <property type="entry name" value="Haloacid_Dehalogenase"/>
    <property type="match status" value="1"/>
</dbReference>
<dbReference type="Gene3D" id="1.10.150.240">
    <property type="entry name" value="Putative phosphatase, domain 2"/>
    <property type="match status" value="1"/>
</dbReference>
<dbReference type="InterPro" id="IPR023198">
    <property type="entry name" value="PGP-like_dom2"/>
</dbReference>
<sequence length="231" mass="24198">MAVMRAVAAVFDLDGTLIDTEPRSRALWSRLFDTHGVTYDDALIGSFAGRRGREVLAELLHLFPGRTVDELFDQVMAFQAHPDWPALPAVEPVPGAVELVRRLHGDGVPLGLVTSGVRPYAEGLLLELGLTGLLDVVVTADDVRNGKPHPEGYLAACSALGVSPARSVAFEDAPAGVAAAKAAGMAVVGVATTVPSELLSSADLVLPNLRDVRWPHVFGAERGPEVGPASG</sequence>
<dbReference type="Pfam" id="PF00702">
    <property type="entry name" value="Hydrolase"/>
    <property type="match status" value="1"/>
</dbReference>
<dbReference type="Proteomes" id="UP000256661">
    <property type="component" value="Unassembled WGS sequence"/>
</dbReference>
<comment type="caution">
    <text evidence="1">The sequence shown here is derived from an EMBL/GenBank/DDBJ whole genome shotgun (WGS) entry which is preliminary data.</text>
</comment>
<name>A0A3D9SR96_9ACTN</name>
<dbReference type="InterPro" id="IPR023214">
    <property type="entry name" value="HAD_sf"/>
</dbReference>
<dbReference type="Gene3D" id="3.40.50.1000">
    <property type="entry name" value="HAD superfamily/HAD-like"/>
    <property type="match status" value="1"/>
</dbReference>
<dbReference type="GO" id="GO:0050308">
    <property type="term" value="F:sugar-phosphatase activity"/>
    <property type="evidence" value="ECO:0007669"/>
    <property type="project" value="TreeGrafter"/>
</dbReference>
<dbReference type="EMBL" id="QTTT01000001">
    <property type="protein sequence ID" value="REE98476.1"/>
    <property type="molecule type" value="Genomic_DNA"/>
</dbReference>
<evidence type="ECO:0000313" key="2">
    <source>
        <dbReference type="Proteomes" id="UP000256661"/>
    </source>
</evidence>
<reference evidence="1 2" key="1">
    <citation type="submission" date="2018-08" db="EMBL/GenBank/DDBJ databases">
        <title>Sequencing the genomes of 1000 actinobacteria strains.</title>
        <authorList>
            <person name="Klenk H.-P."/>
        </authorList>
    </citation>
    <scope>NUCLEOTIDE SEQUENCE [LARGE SCALE GENOMIC DNA]</scope>
    <source>
        <strain evidence="1 2">DSM 43927</strain>
    </source>
</reference>
<dbReference type="AlphaFoldDB" id="A0A3D9SR96"/>
<dbReference type="PANTHER" id="PTHR43481:SF4">
    <property type="entry name" value="GLYCEROL-1-PHOSPHATE PHOSPHOHYDROLASE 1-RELATED"/>
    <property type="match status" value="1"/>
</dbReference>
<proteinExistence type="predicted"/>
<accession>A0A3D9SR96</accession>
<dbReference type="PANTHER" id="PTHR43481">
    <property type="entry name" value="FRUCTOSE-1-PHOSPHATE PHOSPHATASE"/>
    <property type="match status" value="1"/>
</dbReference>
<dbReference type="InterPro" id="IPR051806">
    <property type="entry name" value="HAD-like_SPP"/>
</dbReference>
<dbReference type="SFLD" id="SFLDG01129">
    <property type="entry name" value="C1.5:_HAD__Beta-PGM__Phosphata"/>
    <property type="match status" value="1"/>
</dbReference>
<dbReference type="SUPFAM" id="SSF56784">
    <property type="entry name" value="HAD-like"/>
    <property type="match status" value="1"/>
</dbReference>
<evidence type="ECO:0000313" key="1">
    <source>
        <dbReference type="EMBL" id="REE98476.1"/>
    </source>
</evidence>
<dbReference type="InterPro" id="IPR006439">
    <property type="entry name" value="HAD-SF_hydro_IA"/>
</dbReference>
<dbReference type="InterPro" id="IPR036412">
    <property type="entry name" value="HAD-like_sf"/>
</dbReference>
<dbReference type="NCBIfam" id="TIGR01509">
    <property type="entry name" value="HAD-SF-IA-v3"/>
    <property type="match status" value="1"/>
</dbReference>
<dbReference type="SFLD" id="SFLDG01135">
    <property type="entry name" value="C1.5.6:_HAD__Beta-PGM__Phospha"/>
    <property type="match status" value="1"/>
</dbReference>